<evidence type="ECO:0000256" key="2">
    <source>
        <dbReference type="ARBA" id="ARBA00018953"/>
    </source>
</evidence>
<evidence type="ECO:0000313" key="10">
    <source>
        <dbReference type="Proteomes" id="UP000635983"/>
    </source>
</evidence>
<evidence type="ECO:0000256" key="7">
    <source>
        <dbReference type="PIRSR" id="PIRSR000446-1"/>
    </source>
</evidence>
<dbReference type="InterPro" id="IPR024925">
    <property type="entry name" value="Malonyl_CoA-ACP_transAc"/>
</dbReference>
<reference evidence="9" key="2">
    <citation type="submission" date="2020-09" db="EMBL/GenBank/DDBJ databases">
        <authorList>
            <person name="Sun Q."/>
            <person name="Ohkuma M."/>
        </authorList>
    </citation>
    <scope>NUCLEOTIDE SEQUENCE</scope>
    <source>
        <strain evidence="9">JCM 30078</strain>
    </source>
</reference>
<dbReference type="Proteomes" id="UP000635983">
    <property type="component" value="Unassembled WGS sequence"/>
</dbReference>
<keyword evidence="3 6" id="KW-0808">Transferase</keyword>
<dbReference type="InterPro" id="IPR017554">
    <property type="entry name" value="Malonate_deCOase_MdcHsu"/>
</dbReference>
<comment type="caution">
    <text evidence="9">The sequence shown here is derived from an EMBL/GenBank/DDBJ whole genome shotgun (WGS) entry which is preliminary data.</text>
</comment>
<dbReference type="GO" id="GO:0004314">
    <property type="term" value="F:[acyl-carrier-protein] S-malonyltransferase activity"/>
    <property type="evidence" value="ECO:0007669"/>
    <property type="project" value="UniProtKB-EC"/>
</dbReference>
<dbReference type="GO" id="GO:0006633">
    <property type="term" value="P:fatty acid biosynthetic process"/>
    <property type="evidence" value="ECO:0007669"/>
    <property type="project" value="TreeGrafter"/>
</dbReference>
<evidence type="ECO:0000256" key="4">
    <source>
        <dbReference type="ARBA" id="ARBA00023315"/>
    </source>
</evidence>
<dbReference type="InterPro" id="IPR001227">
    <property type="entry name" value="Ac_transferase_dom_sf"/>
</dbReference>
<dbReference type="NCBIfam" id="TIGR03131">
    <property type="entry name" value="malonate_mdcH"/>
    <property type="match status" value="1"/>
</dbReference>
<sequence length="318" mass="34304">MALLGASGMSSLLAYPGQGSQYAGMLANLPQAPEIRDTLQEASDVLQMPVSRLDSDAALRSTRNVQLSLLIAGVACTRLLETRAPASDYVAGLSIGAYAAAVTAEALTFADALRLVSLRGELMQNAYPEGYGMTAVIGLEQPQVEQLIGRVDRDAPLYIANLNADNQIVVAGANTALDALEGAVRQHGNGVSRRVAITVPSHCPLLDEPARALADAFQRVPLNTPRRRYLSGTFARPIQTPDALRDDLAFNMARPVRWHAMILAARERGVRLHIELPPGNVLTGLARRVFEPSFVIAFQGSRLDTLHALLREEVNRRA</sequence>
<evidence type="ECO:0000256" key="1">
    <source>
        <dbReference type="ARBA" id="ARBA00013258"/>
    </source>
</evidence>
<keyword evidence="10" id="KW-1185">Reference proteome</keyword>
<dbReference type="SUPFAM" id="SSF52151">
    <property type="entry name" value="FabD/lysophospholipase-like"/>
    <property type="match status" value="1"/>
</dbReference>
<feature type="active site" evidence="7">
    <location>
        <position position="202"/>
    </location>
</feature>
<dbReference type="Pfam" id="PF00698">
    <property type="entry name" value="Acyl_transf_1"/>
    <property type="match status" value="1"/>
</dbReference>
<evidence type="ECO:0000256" key="3">
    <source>
        <dbReference type="ARBA" id="ARBA00022679"/>
    </source>
</evidence>
<dbReference type="InterPro" id="IPR050858">
    <property type="entry name" value="Mal-CoA-ACP_Trans/PKS_FabD"/>
</dbReference>
<comment type="catalytic activity">
    <reaction evidence="5 6">
        <text>holo-[ACP] + malonyl-CoA = malonyl-[ACP] + CoA</text>
        <dbReference type="Rhea" id="RHEA:41792"/>
        <dbReference type="Rhea" id="RHEA-COMP:9623"/>
        <dbReference type="Rhea" id="RHEA-COMP:9685"/>
        <dbReference type="ChEBI" id="CHEBI:57287"/>
        <dbReference type="ChEBI" id="CHEBI:57384"/>
        <dbReference type="ChEBI" id="CHEBI:64479"/>
        <dbReference type="ChEBI" id="CHEBI:78449"/>
        <dbReference type="EC" id="2.3.1.39"/>
    </reaction>
</comment>
<dbReference type="SMART" id="SM00827">
    <property type="entry name" value="PKS_AT"/>
    <property type="match status" value="1"/>
</dbReference>
<evidence type="ECO:0000313" key="9">
    <source>
        <dbReference type="EMBL" id="GGK03428.1"/>
    </source>
</evidence>
<dbReference type="PANTHER" id="PTHR42681:SF1">
    <property type="entry name" value="MALONYL-COA-ACYL CARRIER PROTEIN TRANSACYLASE, MITOCHONDRIAL"/>
    <property type="match status" value="1"/>
</dbReference>
<dbReference type="Gene3D" id="3.30.70.250">
    <property type="entry name" value="Malonyl-CoA ACP transacylase, ACP-binding"/>
    <property type="match status" value="1"/>
</dbReference>
<feature type="domain" description="Malonyl-CoA:ACP transacylase (MAT)" evidence="8">
    <location>
        <begin position="14"/>
        <end position="313"/>
    </location>
</feature>
<dbReference type="InterPro" id="IPR016035">
    <property type="entry name" value="Acyl_Trfase/lysoPLipase"/>
</dbReference>
<evidence type="ECO:0000256" key="6">
    <source>
        <dbReference type="PIRNR" id="PIRNR000446"/>
    </source>
</evidence>
<dbReference type="Gene3D" id="3.40.366.10">
    <property type="entry name" value="Malonyl-Coenzyme A Acyl Carrier Protein, domain 2"/>
    <property type="match status" value="1"/>
</dbReference>
<dbReference type="GO" id="GO:0005829">
    <property type="term" value="C:cytosol"/>
    <property type="evidence" value="ECO:0007669"/>
    <property type="project" value="TreeGrafter"/>
</dbReference>
<dbReference type="SUPFAM" id="SSF55048">
    <property type="entry name" value="Probable ACP-binding domain of malonyl-CoA ACP transacylase"/>
    <property type="match status" value="1"/>
</dbReference>
<gene>
    <name evidence="9" type="ORF">GCM10009304_31630</name>
</gene>
<dbReference type="EMBL" id="BMPO01000007">
    <property type="protein sequence ID" value="GGK03428.1"/>
    <property type="molecule type" value="Genomic_DNA"/>
</dbReference>
<comment type="similarity">
    <text evidence="6">Belongs to the fabD family.</text>
</comment>
<dbReference type="PIRSF" id="PIRSF000446">
    <property type="entry name" value="Mct"/>
    <property type="match status" value="1"/>
</dbReference>
<dbReference type="InterPro" id="IPR014043">
    <property type="entry name" value="Acyl_transferase_dom"/>
</dbReference>
<protein>
    <recommendedName>
        <fullName evidence="2 6">Malonyl CoA-acyl carrier protein transacylase</fullName>
        <ecNumber evidence="1 6">2.3.1.39</ecNumber>
    </recommendedName>
</protein>
<name>A0A917PZK5_9PSED</name>
<dbReference type="EC" id="2.3.1.39" evidence="1 6"/>
<evidence type="ECO:0000256" key="5">
    <source>
        <dbReference type="ARBA" id="ARBA00048462"/>
    </source>
</evidence>
<dbReference type="AlphaFoldDB" id="A0A917PZK5"/>
<organism evidence="9 10">
    <name type="scientific">Pseudomonas matsuisoli</name>
    <dbReference type="NCBI Taxonomy" id="1515666"/>
    <lineage>
        <taxon>Bacteria</taxon>
        <taxon>Pseudomonadati</taxon>
        <taxon>Pseudomonadota</taxon>
        <taxon>Gammaproteobacteria</taxon>
        <taxon>Pseudomonadales</taxon>
        <taxon>Pseudomonadaceae</taxon>
        <taxon>Pseudomonas</taxon>
    </lineage>
</organism>
<dbReference type="PANTHER" id="PTHR42681">
    <property type="entry name" value="MALONYL-COA-ACYL CARRIER PROTEIN TRANSACYLASE, MITOCHONDRIAL"/>
    <property type="match status" value="1"/>
</dbReference>
<feature type="active site" evidence="7">
    <location>
        <position position="94"/>
    </location>
</feature>
<evidence type="ECO:0000259" key="8">
    <source>
        <dbReference type="SMART" id="SM00827"/>
    </source>
</evidence>
<proteinExistence type="inferred from homology"/>
<accession>A0A917PZK5</accession>
<keyword evidence="4 6" id="KW-0012">Acyltransferase</keyword>
<dbReference type="InterPro" id="IPR016036">
    <property type="entry name" value="Malonyl_transacylase_ACP-bd"/>
</dbReference>
<reference evidence="9" key="1">
    <citation type="journal article" date="2014" name="Int. J. Syst. Evol. Microbiol.">
        <title>Complete genome sequence of Corynebacterium casei LMG S-19264T (=DSM 44701T), isolated from a smear-ripened cheese.</title>
        <authorList>
            <consortium name="US DOE Joint Genome Institute (JGI-PGF)"/>
            <person name="Walter F."/>
            <person name="Albersmeier A."/>
            <person name="Kalinowski J."/>
            <person name="Ruckert C."/>
        </authorList>
    </citation>
    <scope>NUCLEOTIDE SEQUENCE</scope>
    <source>
        <strain evidence="9">JCM 30078</strain>
    </source>
</reference>